<feature type="transmembrane region" description="Helical" evidence="18">
    <location>
        <begin position="124"/>
        <end position="141"/>
    </location>
</feature>
<evidence type="ECO:0000256" key="11">
    <source>
        <dbReference type="ARBA" id="ARBA00023136"/>
    </source>
</evidence>
<dbReference type="GeneID" id="100771800"/>
<evidence type="ECO:0000313" key="21">
    <source>
        <dbReference type="Proteomes" id="UP001108280"/>
    </source>
</evidence>
<name>A0A8C2MS65_CRIGR</name>
<comment type="subcellular location">
    <subcellularLocation>
        <location evidence="2">Cytoplasm</location>
    </subcellularLocation>
    <subcellularLocation>
        <location evidence="1">Endoplasmic reticulum membrane</location>
        <topology evidence="1">Multi-pass membrane protein</topology>
    </subcellularLocation>
</comment>
<evidence type="ECO:0000256" key="17">
    <source>
        <dbReference type="ARBA" id="ARBA00049560"/>
    </source>
</evidence>
<keyword evidence="21" id="KW-1185">Reference proteome</keyword>
<dbReference type="GeneTree" id="ENSGT00390000007101"/>
<comment type="catalytic activity">
    <reaction evidence="17">
        <text>a 1-O-(1Z-alkenyl)-sn-glycero-3-phosphocholine + H2O = a 2,3-saturated aldehyde + sn-glycerol 3-phosphocholine</text>
        <dbReference type="Rhea" id="RHEA:22544"/>
        <dbReference type="ChEBI" id="CHEBI:15377"/>
        <dbReference type="ChEBI" id="CHEBI:16870"/>
        <dbReference type="ChEBI" id="CHEBI:73359"/>
        <dbReference type="ChEBI" id="CHEBI:77287"/>
        <dbReference type="EC" id="3.3.2.2"/>
    </reaction>
</comment>
<keyword evidence="7" id="KW-0378">Hydrolase</keyword>
<evidence type="ECO:0000256" key="15">
    <source>
        <dbReference type="ARBA" id="ARBA00042674"/>
    </source>
</evidence>
<gene>
    <name evidence="19 22" type="primary">Tmem86b</name>
</gene>
<evidence type="ECO:0000256" key="16">
    <source>
        <dbReference type="ARBA" id="ARBA00049458"/>
    </source>
</evidence>
<evidence type="ECO:0000256" key="7">
    <source>
        <dbReference type="ARBA" id="ARBA00022801"/>
    </source>
</evidence>
<feature type="transmembrane region" description="Helical" evidence="18">
    <location>
        <begin position="197"/>
        <end position="218"/>
    </location>
</feature>
<sequence length="226" mass="25120">MDPRKEGLLLKTLFSDQHPQVRRWLVPFIIACSLYFLLWIPEDQPSWISALVKCLPCLCLVVFLRAVAPGGSNSWLLEGGLVCSALGDAFLIWPEAFLYGMAAFFVAHSLYLCAFGLSPLQPRLLLYVAPVCLIYYSFLLPHLESGMVLPVLAYGLVLFSMLWRSLVRGGSAAWGGLLFTVSDGVLAWDTFIHSVPFARLVTMATYYAAQLFLALSALRKPGLKFH</sequence>
<dbReference type="OrthoDB" id="2133758at2759"/>
<evidence type="ECO:0000313" key="20">
    <source>
        <dbReference type="Proteomes" id="UP000694386"/>
    </source>
</evidence>
<dbReference type="GO" id="GO:0047408">
    <property type="term" value="F:alkenylglycerophosphocholine hydrolase activity"/>
    <property type="evidence" value="ECO:0007669"/>
    <property type="project" value="UniProtKB-EC"/>
</dbReference>
<dbReference type="Ensembl" id="ENSCGRT00001026438.1">
    <property type="protein sequence ID" value="ENSCGRP00001022193.1"/>
    <property type="gene ID" value="ENSCGRG00001020804.1"/>
</dbReference>
<evidence type="ECO:0000256" key="9">
    <source>
        <dbReference type="ARBA" id="ARBA00022989"/>
    </source>
</evidence>
<keyword evidence="8" id="KW-0256">Endoplasmic reticulum</keyword>
<reference evidence="22" key="3">
    <citation type="submission" date="2025-04" db="UniProtKB">
        <authorList>
            <consortium name="RefSeq"/>
        </authorList>
    </citation>
    <scope>IDENTIFICATION</scope>
    <source>
        <strain evidence="22">17A/GY</strain>
        <tissue evidence="22">Liver</tissue>
    </source>
</reference>
<comment type="similarity">
    <text evidence="3">Belongs to the TMEM86 family.</text>
</comment>
<evidence type="ECO:0000256" key="4">
    <source>
        <dbReference type="ARBA" id="ARBA00011738"/>
    </source>
</evidence>
<evidence type="ECO:0000256" key="14">
    <source>
        <dbReference type="ARBA" id="ARBA00039876"/>
    </source>
</evidence>
<feature type="transmembrane region" description="Helical" evidence="18">
    <location>
        <begin position="173"/>
        <end position="191"/>
    </location>
</feature>
<proteinExistence type="inferred from homology"/>
<dbReference type="PANTHER" id="PTHR31885:SF7">
    <property type="entry name" value="LYSOPLASMALOGENASE"/>
    <property type="match status" value="1"/>
</dbReference>
<reference evidence="21" key="1">
    <citation type="journal article" date="2018" name="Biotechnol. Bioeng.">
        <title>A reference genome of the Chinese hamster based on a hybrid assembly strategy.</title>
        <authorList>
            <person name="Rupp O."/>
            <person name="MacDonald M.L."/>
            <person name="Li S."/>
            <person name="Dhiman H."/>
            <person name="Polson S."/>
            <person name="Griep S."/>
            <person name="Heffner K."/>
            <person name="Hernandez I."/>
            <person name="Brinkrolf K."/>
            <person name="Jadhav V."/>
            <person name="Samoudi M."/>
            <person name="Hao H."/>
            <person name="Kingham B."/>
            <person name="Goesmann A."/>
            <person name="Betenbaugh M.J."/>
            <person name="Lewis N.E."/>
            <person name="Borth N."/>
            <person name="Lee K.H."/>
        </authorList>
    </citation>
    <scope>NUCLEOTIDE SEQUENCE [LARGE SCALE GENOMIC DNA]</scope>
    <source>
        <strain evidence="21">17A/GY</strain>
    </source>
</reference>
<dbReference type="GO" id="GO:0005789">
    <property type="term" value="C:endoplasmic reticulum membrane"/>
    <property type="evidence" value="ECO:0007669"/>
    <property type="project" value="UniProtKB-SubCell"/>
</dbReference>
<evidence type="ECO:0000256" key="12">
    <source>
        <dbReference type="ARBA" id="ARBA00035673"/>
    </source>
</evidence>
<dbReference type="PANTHER" id="PTHR31885">
    <property type="entry name" value="GH04784P"/>
    <property type="match status" value="1"/>
</dbReference>
<dbReference type="KEGG" id="cge:100771800"/>
<dbReference type="GO" id="GO:0042802">
    <property type="term" value="F:identical protein binding"/>
    <property type="evidence" value="ECO:0007669"/>
    <property type="project" value="Ensembl"/>
</dbReference>
<evidence type="ECO:0000256" key="6">
    <source>
        <dbReference type="ARBA" id="ARBA00022692"/>
    </source>
</evidence>
<dbReference type="AlphaFoldDB" id="A0A8C2MS65"/>
<evidence type="ECO:0000256" key="2">
    <source>
        <dbReference type="ARBA" id="ARBA00004496"/>
    </source>
</evidence>
<comment type="catalytic activity">
    <reaction evidence="16">
        <text>a 1-O-(1Z-alkenyl)-sn-glycero-3-phosphoethanolamine + H2O = a 2,3-saturated aldehyde + sn-glycero-3-phosphoethanolamine</text>
        <dbReference type="Rhea" id="RHEA:16905"/>
        <dbReference type="ChEBI" id="CHEBI:15377"/>
        <dbReference type="ChEBI" id="CHEBI:73359"/>
        <dbReference type="ChEBI" id="CHEBI:77288"/>
        <dbReference type="ChEBI" id="CHEBI:143890"/>
        <dbReference type="EC" id="3.3.2.2"/>
    </reaction>
</comment>
<dbReference type="InterPro" id="IPR012506">
    <property type="entry name" value="TMEM86B-like"/>
</dbReference>
<keyword evidence="9 18" id="KW-1133">Transmembrane helix</keyword>
<evidence type="ECO:0000256" key="10">
    <source>
        <dbReference type="ARBA" id="ARBA00023098"/>
    </source>
</evidence>
<organism evidence="19 20">
    <name type="scientific">Cricetulus griseus</name>
    <name type="common">Chinese hamster</name>
    <name type="synonym">Cricetulus barabensis griseus</name>
    <dbReference type="NCBI Taxonomy" id="10029"/>
    <lineage>
        <taxon>Eukaryota</taxon>
        <taxon>Metazoa</taxon>
        <taxon>Chordata</taxon>
        <taxon>Craniata</taxon>
        <taxon>Vertebrata</taxon>
        <taxon>Euteleostomi</taxon>
        <taxon>Mammalia</taxon>
        <taxon>Eutheria</taxon>
        <taxon>Euarchontoglires</taxon>
        <taxon>Glires</taxon>
        <taxon>Rodentia</taxon>
        <taxon>Myomorpha</taxon>
        <taxon>Muroidea</taxon>
        <taxon>Cricetidae</taxon>
        <taxon>Cricetinae</taxon>
        <taxon>Cricetulus</taxon>
    </lineage>
</organism>
<keyword evidence="6 18" id="KW-0812">Transmembrane</keyword>
<evidence type="ECO:0000256" key="5">
    <source>
        <dbReference type="ARBA" id="ARBA00022490"/>
    </source>
</evidence>
<dbReference type="Proteomes" id="UP000694386">
    <property type="component" value="Unplaced"/>
</dbReference>
<dbReference type="RefSeq" id="XP_027286501.1">
    <property type="nucleotide sequence ID" value="XM_027430700.2"/>
</dbReference>
<feature type="transmembrane region" description="Helical" evidence="18">
    <location>
        <begin position="147"/>
        <end position="166"/>
    </location>
</feature>
<evidence type="ECO:0000256" key="3">
    <source>
        <dbReference type="ARBA" id="ARBA00007375"/>
    </source>
</evidence>
<reference evidence="19" key="4">
    <citation type="submission" date="2025-05" db="UniProtKB">
        <authorList>
            <consortium name="Ensembl"/>
        </authorList>
    </citation>
    <scope>IDENTIFICATION</scope>
</reference>
<keyword evidence="11 18" id="KW-0472">Membrane</keyword>
<evidence type="ECO:0000256" key="1">
    <source>
        <dbReference type="ARBA" id="ARBA00004477"/>
    </source>
</evidence>
<feature type="transmembrane region" description="Helical" evidence="18">
    <location>
        <begin position="21"/>
        <end position="40"/>
    </location>
</feature>
<evidence type="ECO:0000256" key="18">
    <source>
        <dbReference type="SAM" id="Phobius"/>
    </source>
</evidence>
<evidence type="ECO:0000313" key="19">
    <source>
        <dbReference type="Ensembl" id="ENSCGRP00001022193.1"/>
    </source>
</evidence>
<keyword evidence="10" id="KW-0443">Lipid metabolism</keyword>
<reference evidence="21" key="2">
    <citation type="journal article" date="2020" name="Biotechnol. Bioeng.">
        <title>Chromosome-scale scaffolds for the Chinese hamster reference genome assembly to facilitate the study of the CHO epigenome.</title>
        <authorList>
            <person name="Hilliard W."/>
            <person name="MacDonald M."/>
            <person name="Lee K.H."/>
        </authorList>
    </citation>
    <scope>NUCLEOTIDE SEQUENCE [LARGE SCALE GENOMIC DNA]</scope>
    <source>
        <strain evidence="21">17A/GY</strain>
    </source>
</reference>
<dbReference type="Pfam" id="PF07947">
    <property type="entry name" value="YhhN"/>
    <property type="match status" value="1"/>
</dbReference>
<dbReference type="GO" id="GO:0047826">
    <property type="term" value="F:D-lysine 5,6-aminomutase activity"/>
    <property type="evidence" value="ECO:0007669"/>
    <property type="project" value="Ensembl"/>
</dbReference>
<comment type="function">
    <text evidence="13">Catalyzes the hydrolysis of the vinyl ether bond of choline or ethanolamine lysoplasmalogens, forming fatty aldehyde and glycerophosphocholine or glycerophosphoethanolamine, respectively and is specific for the sn-2-deacylated (lyso) form of plasmalogen.</text>
</comment>
<keyword evidence="5" id="KW-0963">Cytoplasm</keyword>
<evidence type="ECO:0000313" key="22">
    <source>
        <dbReference type="RefSeq" id="XP_027286501.1"/>
    </source>
</evidence>
<dbReference type="GO" id="GO:0046485">
    <property type="term" value="P:ether lipid metabolic process"/>
    <property type="evidence" value="ECO:0007669"/>
    <property type="project" value="Ensembl"/>
</dbReference>
<dbReference type="EC" id="3.3.2.2" evidence="12"/>
<evidence type="ECO:0000256" key="13">
    <source>
        <dbReference type="ARBA" id="ARBA00037660"/>
    </source>
</evidence>
<accession>A0A8C2MS65</accession>
<protein>
    <recommendedName>
        <fullName evidence="14">Lysoplasmalogenase TMEM86B</fullName>
        <ecNumber evidence="12">3.3.2.2</ecNumber>
    </recommendedName>
    <alternativeName>
        <fullName evidence="15">Transmembrane protein 86B</fullName>
    </alternativeName>
</protein>
<evidence type="ECO:0000256" key="8">
    <source>
        <dbReference type="ARBA" id="ARBA00022824"/>
    </source>
</evidence>
<feature type="transmembrane region" description="Helical" evidence="18">
    <location>
        <begin position="46"/>
        <end position="68"/>
    </location>
</feature>
<dbReference type="CTD" id="255043"/>
<comment type="subunit">
    <text evidence="4">Homodimer.</text>
</comment>
<dbReference type="Proteomes" id="UP001108280">
    <property type="component" value="Chromosome 9"/>
</dbReference>
<feature type="transmembrane region" description="Helical" evidence="18">
    <location>
        <begin position="99"/>
        <end position="117"/>
    </location>
</feature>